<name>A0A6J2Y4U9_SITOR</name>
<dbReference type="PANTHER" id="PTHR22930:SF269">
    <property type="entry name" value="NUCLEASE HARBI1-LIKE PROTEIN"/>
    <property type="match status" value="1"/>
</dbReference>
<comment type="similarity">
    <text evidence="3">Belongs to the HARBI1 family.</text>
</comment>
<feature type="domain" description="DDE Tnp4" evidence="8">
    <location>
        <begin position="107"/>
        <end position="276"/>
    </location>
</feature>
<gene>
    <name evidence="10" type="primary">LOC115883761</name>
</gene>
<proteinExistence type="inferred from homology"/>
<dbReference type="GO" id="GO:0004518">
    <property type="term" value="F:nuclease activity"/>
    <property type="evidence" value="ECO:0007669"/>
    <property type="project" value="UniProtKB-KW"/>
</dbReference>
<organism evidence="9 10">
    <name type="scientific">Sitophilus oryzae</name>
    <name type="common">Rice weevil</name>
    <name type="synonym">Curculio oryzae</name>
    <dbReference type="NCBI Taxonomy" id="7048"/>
    <lineage>
        <taxon>Eukaryota</taxon>
        <taxon>Metazoa</taxon>
        <taxon>Ecdysozoa</taxon>
        <taxon>Arthropoda</taxon>
        <taxon>Hexapoda</taxon>
        <taxon>Insecta</taxon>
        <taxon>Pterygota</taxon>
        <taxon>Neoptera</taxon>
        <taxon>Endopterygota</taxon>
        <taxon>Coleoptera</taxon>
        <taxon>Polyphaga</taxon>
        <taxon>Cucujiformia</taxon>
        <taxon>Curculionidae</taxon>
        <taxon>Dryophthorinae</taxon>
        <taxon>Sitophilus</taxon>
    </lineage>
</organism>
<dbReference type="KEGG" id="soy:115883761"/>
<dbReference type="GO" id="GO:0005634">
    <property type="term" value="C:nucleus"/>
    <property type="evidence" value="ECO:0007669"/>
    <property type="project" value="UniProtKB-SubCell"/>
</dbReference>
<evidence type="ECO:0000256" key="4">
    <source>
        <dbReference type="ARBA" id="ARBA00022722"/>
    </source>
</evidence>
<evidence type="ECO:0000313" key="9">
    <source>
        <dbReference type="Proteomes" id="UP000504635"/>
    </source>
</evidence>
<evidence type="ECO:0000256" key="5">
    <source>
        <dbReference type="ARBA" id="ARBA00022723"/>
    </source>
</evidence>
<sequence>MSATSFDKLLAIIGPNIKKGSNREPISPGCRLAITLRFLATGDSYPSLSYGFRVGVSTICEIIKETCCIIWNLLQPLQLPVLTKKEWKSISENFLSLWSLSNCVGAIDGKHIIMQAPSNTGSLFYNYKKSFSIILLAVCDAKYNFICVDIGAYGSHSDGGVLNNSSFGKKLLADDLDIPQSEELPNCPTKIKIPHFFVGDEAFPLKENLMRPYSKPREGSLARDERIFNYRLSRARKIIENTFGIMVARFRIFHRIINGNTETVDGIVKSAVCLYNFIRNEMNECENFLK</sequence>
<dbReference type="Proteomes" id="UP000504635">
    <property type="component" value="Unplaced"/>
</dbReference>
<evidence type="ECO:0000256" key="3">
    <source>
        <dbReference type="ARBA" id="ARBA00006958"/>
    </source>
</evidence>
<keyword evidence="9" id="KW-1185">Reference proteome</keyword>
<keyword evidence="5" id="KW-0479">Metal-binding</keyword>
<evidence type="ECO:0000256" key="2">
    <source>
        <dbReference type="ARBA" id="ARBA00004123"/>
    </source>
</evidence>
<dbReference type="GeneID" id="115883761"/>
<dbReference type="InterPro" id="IPR045249">
    <property type="entry name" value="HARBI1-like"/>
</dbReference>
<dbReference type="RefSeq" id="XP_030758030.1">
    <property type="nucleotide sequence ID" value="XM_030902170.1"/>
</dbReference>
<protein>
    <submittedName>
        <fullName evidence="10">Protein ALP1-like</fullName>
    </submittedName>
</protein>
<dbReference type="PANTHER" id="PTHR22930">
    <property type="match status" value="1"/>
</dbReference>
<dbReference type="AlphaFoldDB" id="A0A6J2Y4U9"/>
<keyword evidence="4" id="KW-0540">Nuclease</keyword>
<dbReference type="Pfam" id="PF13359">
    <property type="entry name" value="DDE_Tnp_4"/>
    <property type="match status" value="1"/>
</dbReference>
<evidence type="ECO:0000256" key="1">
    <source>
        <dbReference type="ARBA" id="ARBA00001968"/>
    </source>
</evidence>
<comment type="cofactor">
    <cofactor evidence="1">
        <name>a divalent metal cation</name>
        <dbReference type="ChEBI" id="CHEBI:60240"/>
    </cofactor>
</comment>
<reference evidence="10" key="1">
    <citation type="submission" date="2025-08" db="UniProtKB">
        <authorList>
            <consortium name="RefSeq"/>
        </authorList>
    </citation>
    <scope>IDENTIFICATION</scope>
    <source>
        <tissue evidence="10">Gonads</tissue>
    </source>
</reference>
<dbReference type="OrthoDB" id="6627079at2759"/>
<evidence type="ECO:0000256" key="6">
    <source>
        <dbReference type="ARBA" id="ARBA00022801"/>
    </source>
</evidence>
<evidence type="ECO:0000259" key="8">
    <source>
        <dbReference type="Pfam" id="PF13359"/>
    </source>
</evidence>
<keyword evidence="7" id="KW-0539">Nucleus</keyword>
<dbReference type="InParanoid" id="A0A6J2Y4U9"/>
<comment type="subcellular location">
    <subcellularLocation>
        <location evidence="2">Nucleus</location>
    </subcellularLocation>
</comment>
<dbReference type="GO" id="GO:0046872">
    <property type="term" value="F:metal ion binding"/>
    <property type="evidence" value="ECO:0007669"/>
    <property type="project" value="UniProtKB-KW"/>
</dbReference>
<evidence type="ECO:0000313" key="10">
    <source>
        <dbReference type="RefSeq" id="XP_030758030.1"/>
    </source>
</evidence>
<accession>A0A6J2Y4U9</accession>
<dbReference type="InterPro" id="IPR027806">
    <property type="entry name" value="HARBI1_dom"/>
</dbReference>
<evidence type="ECO:0000256" key="7">
    <source>
        <dbReference type="ARBA" id="ARBA00023242"/>
    </source>
</evidence>
<keyword evidence="6" id="KW-0378">Hydrolase</keyword>
<dbReference type="GO" id="GO:0016787">
    <property type="term" value="F:hydrolase activity"/>
    <property type="evidence" value="ECO:0007669"/>
    <property type="project" value="UniProtKB-KW"/>
</dbReference>